<keyword evidence="11" id="KW-0282">Flagellum</keyword>
<evidence type="ECO:0000256" key="7">
    <source>
        <dbReference type="ARBA" id="ARBA00022779"/>
    </source>
</evidence>
<keyword evidence="5 10" id="KW-0145">Chemotaxis</keyword>
<comment type="subcellular location">
    <subcellularLocation>
        <location evidence="10">Cell inner membrane</location>
    </subcellularLocation>
    <subcellularLocation>
        <location evidence="2">Cell membrane</location>
        <topology evidence="2">Single-pass membrane protein</topology>
    </subcellularLocation>
</comment>
<accession>A0ABT6MLC2</accession>
<dbReference type="EMBL" id="JARYGX010000001">
    <property type="protein sequence ID" value="MDH7451476.1"/>
    <property type="molecule type" value="Genomic_DNA"/>
</dbReference>
<evidence type="ECO:0000313" key="12">
    <source>
        <dbReference type="Proteomes" id="UP001160550"/>
    </source>
</evidence>
<evidence type="ECO:0000256" key="4">
    <source>
        <dbReference type="ARBA" id="ARBA00022475"/>
    </source>
</evidence>
<evidence type="ECO:0000313" key="11">
    <source>
        <dbReference type="EMBL" id="MDH7451476.1"/>
    </source>
</evidence>
<keyword evidence="9 10" id="KW-0472">Membrane</keyword>
<evidence type="ECO:0000256" key="8">
    <source>
        <dbReference type="ARBA" id="ARBA00022989"/>
    </source>
</evidence>
<proteinExistence type="inferred from homology"/>
<keyword evidence="7 10" id="KW-0283">Flagellar rotation</keyword>
<dbReference type="RefSeq" id="WP_280940683.1">
    <property type="nucleotide sequence ID" value="NZ_JARYGX010000001.1"/>
</dbReference>
<evidence type="ECO:0000256" key="6">
    <source>
        <dbReference type="ARBA" id="ARBA00022692"/>
    </source>
</evidence>
<dbReference type="Proteomes" id="UP001160550">
    <property type="component" value="Unassembled WGS sequence"/>
</dbReference>
<evidence type="ECO:0000256" key="1">
    <source>
        <dbReference type="ARBA" id="ARBA00002254"/>
    </source>
</evidence>
<sequence length="146" mass="15650">MPLILVLLAGAGAGGGVWWWSQKQQAAAAEATEAAAKPTRQPAQYVPVEPSFVVNLADPEGNRYLQADVQVVTRDAATLAAVEAHLPSIRNRLLLLFGQQESRQLAQRAGKERLQAAARDEVRALLKAEGGPDKVEAVIFTSLVTQ</sequence>
<evidence type="ECO:0000256" key="5">
    <source>
        <dbReference type="ARBA" id="ARBA00022500"/>
    </source>
</evidence>
<evidence type="ECO:0000256" key="3">
    <source>
        <dbReference type="ARBA" id="ARBA00008281"/>
    </source>
</evidence>
<keyword evidence="11" id="KW-0969">Cilium</keyword>
<evidence type="ECO:0000256" key="10">
    <source>
        <dbReference type="RuleBase" id="RU364125"/>
    </source>
</evidence>
<keyword evidence="6" id="KW-0812">Transmembrane</keyword>
<organism evidence="11 12">
    <name type="scientific">Luteimonas composti</name>
    <dbReference type="NCBI Taxonomy" id="398257"/>
    <lineage>
        <taxon>Bacteria</taxon>
        <taxon>Pseudomonadati</taxon>
        <taxon>Pseudomonadota</taxon>
        <taxon>Gammaproteobacteria</taxon>
        <taxon>Lysobacterales</taxon>
        <taxon>Lysobacteraceae</taxon>
        <taxon>Luteimonas</taxon>
    </lineage>
</organism>
<dbReference type="InterPro" id="IPR005503">
    <property type="entry name" value="FliL"/>
</dbReference>
<protein>
    <recommendedName>
        <fullName evidence="10">Flagellar protein FliL</fullName>
    </recommendedName>
</protein>
<gene>
    <name evidence="11" type="ORF">QF205_00075</name>
</gene>
<keyword evidence="4" id="KW-1003">Cell membrane</keyword>
<evidence type="ECO:0000256" key="9">
    <source>
        <dbReference type="ARBA" id="ARBA00023136"/>
    </source>
</evidence>
<reference evidence="11" key="2">
    <citation type="submission" date="2023-04" db="EMBL/GenBank/DDBJ databases">
        <authorList>
            <person name="Sun J.-Q."/>
        </authorList>
    </citation>
    <scope>NUCLEOTIDE SEQUENCE</scope>
    <source>
        <strain evidence="11">CC-YY355</strain>
    </source>
</reference>
<name>A0ABT6MLC2_9GAMM</name>
<dbReference type="PANTHER" id="PTHR35091:SF2">
    <property type="entry name" value="FLAGELLAR PROTEIN FLIL"/>
    <property type="match status" value="1"/>
</dbReference>
<comment type="caution">
    <text evidence="11">The sequence shown here is derived from an EMBL/GenBank/DDBJ whole genome shotgun (WGS) entry which is preliminary data.</text>
</comment>
<reference evidence="11" key="1">
    <citation type="journal article" date="2007" name="Int. J. Syst. Evol. Microbiol.">
        <title>Luteimonas composti sp. nov., a moderately thermophilic bacterium isolated from food waste.</title>
        <authorList>
            <person name="Young C.C."/>
            <person name="Kampfer P."/>
            <person name="Chen W.M."/>
            <person name="Yen W.S."/>
            <person name="Arun A.B."/>
            <person name="Lai W.A."/>
            <person name="Shen F.T."/>
            <person name="Rekha P.D."/>
            <person name="Lin K.Y."/>
            <person name="Chou J.H."/>
        </authorList>
    </citation>
    <scope>NUCLEOTIDE SEQUENCE</scope>
    <source>
        <strain evidence="11">CC-YY355</strain>
    </source>
</reference>
<keyword evidence="8" id="KW-1133">Transmembrane helix</keyword>
<keyword evidence="11" id="KW-0966">Cell projection</keyword>
<dbReference type="PANTHER" id="PTHR35091">
    <property type="entry name" value="FLAGELLAR PROTEIN FLIL"/>
    <property type="match status" value="1"/>
</dbReference>
<comment type="function">
    <text evidence="1 10">Controls the rotational direction of flagella during chemotaxis.</text>
</comment>
<keyword evidence="12" id="KW-1185">Reference proteome</keyword>
<dbReference type="Pfam" id="PF03748">
    <property type="entry name" value="FliL"/>
    <property type="match status" value="1"/>
</dbReference>
<evidence type="ECO:0000256" key="2">
    <source>
        <dbReference type="ARBA" id="ARBA00004162"/>
    </source>
</evidence>
<comment type="similarity">
    <text evidence="3 10">Belongs to the FliL family.</text>
</comment>
<keyword evidence="10" id="KW-0997">Cell inner membrane</keyword>